<keyword evidence="3 8" id="KW-0812">Transmembrane</keyword>
<evidence type="ECO:0000256" key="2">
    <source>
        <dbReference type="ARBA" id="ARBA00022448"/>
    </source>
</evidence>
<dbReference type="PRINTS" id="PR01333">
    <property type="entry name" value="2POREKCHANEL"/>
</dbReference>
<dbReference type="InterPro" id="IPR013099">
    <property type="entry name" value="K_chnl_dom"/>
</dbReference>
<feature type="transmembrane region" description="Helical" evidence="9">
    <location>
        <begin position="410"/>
        <end position="434"/>
    </location>
</feature>
<feature type="transmembrane region" description="Helical" evidence="9">
    <location>
        <begin position="145"/>
        <end position="163"/>
    </location>
</feature>
<keyword evidence="4 9" id="KW-1133">Transmembrane helix</keyword>
<feature type="transmembrane region" description="Helical" evidence="9">
    <location>
        <begin position="81"/>
        <end position="99"/>
    </location>
</feature>
<gene>
    <name evidence="11" type="ORF">ALAG00032_LOCUS14995</name>
</gene>
<evidence type="ECO:0000256" key="8">
    <source>
        <dbReference type="RuleBase" id="RU003857"/>
    </source>
</evidence>
<dbReference type="SUPFAM" id="SSF81324">
    <property type="entry name" value="Voltage-gated potassium channels"/>
    <property type="match status" value="2"/>
</dbReference>
<keyword evidence="5 8" id="KW-0406">Ion transport</keyword>
<dbReference type="GO" id="GO:0015271">
    <property type="term" value="F:outward rectifier potassium channel activity"/>
    <property type="evidence" value="ECO:0007669"/>
    <property type="project" value="TreeGrafter"/>
</dbReference>
<proteinExistence type="inferred from homology"/>
<dbReference type="Pfam" id="PF07885">
    <property type="entry name" value="Ion_trans_2"/>
    <property type="match status" value="2"/>
</dbReference>
<feature type="transmembrane region" description="Helical" evidence="9">
    <location>
        <begin position="111"/>
        <end position="133"/>
    </location>
</feature>
<evidence type="ECO:0000256" key="9">
    <source>
        <dbReference type="SAM" id="Phobius"/>
    </source>
</evidence>
<feature type="transmembrane region" description="Helical" evidence="9">
    <location>
        <begin position="227"/>
        <end position="245"/>
    </location>
</feature>
<sequence>MPNPFQLFRKGRTSAFNMTETSSAAVAALEKVCLPPNIETAIEFLTYGGKYGRLMKRACMLGRALHAANGNPNMRFDAQSLVSLVLGGYGGGILVPLLLGKTPAPLVVDDILIVAFFSFILFSTTNFGTVYNFLPIKCVGLCFEAAFRVNLIATLTTVALSIIPSSIGPIILGTLAGVGGLFLPMSKGLDALKPPLKGSINRALLTALVVAITTQPQRYGLQFLEPLTLPLITAILILITAFYDLGAYLTTKQPLTTLDISANNRKKDLEGGKITFLLALFALLAGGVGFFYFENNLNPTDALYLSACTLSSVGFGDIVPLSSPGRLVAIVLMLFSGAIYIRASAIAYNKTKAKPVSGTIISALFICIAFGLAIAFFEDWDIWTSVYFTISLGSTTGFGDLVVTTPESKYLIIILSLLVPPALADIAATLAVVLEGLFVSPSALTGDESSLKKND</sequence>
<keyword evidence="2 8" id="KW-0813">Transport</keyword>
<dbReference type="PANTHER" id="PTHR11003:SF291">
    <property type="entry name" value="IP11374P"/>
    <property type="match status" value="1"/>
</dbReference>
<organism evidence="11">
    <name type="scientific">Aureoumbra lagunensis</name>
    <dbReference type="NCBI Taxonomy" id="44058"/>
    <lineage>
        <taxon>Eukaryota</taxon>
        <taxon>Sar</taxon>
        <taxon>Stramenopiles</taxon>
        <taxon>Ochrophyta</taxon>
        <taxon>Pelagophyceae</taxon>
        <taxon>Pelagomonadales</taxon>
        <taxon>Aureoumbra</taxon>
    </lineage>
</organism>
<keyword evidence="7 8" id="KW-0407">Ion channel</keyword>
<dbReference type="GO" id="GO:0022841">
    <property type="term" value="F:potassium ion leak channel activity"/>
    <property type="evidence" value="ECO:0007669"/>
    <property type="project" value="TreeGrafter"/>
</dbReference>
<protein>
    <recommendedName>
        <fullName evidence="10">Potassium channel domain-containing protein</fullName>
    </recommendedName>
</protein>
<dbReference type="Gene3D" id="1.10.287.70">
    <property type="match status" value="2"/>
</dbReference>
<dbReference type="GO" id="GO:0030322">
    <property type="term" value="P:stabilization of membrane potential"/>
    <property type="evidence" value="ECO:0007669"/>
    <property type="project" value="TreeGrafter"/>
</dbReference>
<comment type="subcellular location">
    <subcellularLocation>
        <location evidence="1">Membrane</location>
        <topology evidence="1">Multi-pass membrane protein</topology>
    </subcellularLocation>
</comment>
<evidence type="ECO:0000256" key="7">
    <source>
        <dbReference type="ARBA" id="ARBA00023303"/>
    </source>
</evidence>
<accession>A0A7S3K3Y2</accession>
<keyword evidence="6 9" id="KW-0472">Membrane</keyword>
<evidence type="ECO:0000256" key="3">
    <source>
        <dbReference type="ARBA" id="ARBA00022692"/>
    </source>
</evidence>
<name>A0A7S3K3Y2_9STRA</name>
<feature type="transmembrane region" description="Helical" evidence="9">
    <location>
        <begin position="360"/>
        <end position="377"/>
    </location>
</feature>
<evidence type="ECO:0000259" key="10">
    <source>
        <dbReference type="Pfam" id="PF07885"/>
    </source>
</evidence>
<feature type="transmembrane region" description="Helical" evidence="9">
    <location>
        <begin position="383"/>
        <end position="403"/>
    </location>
</feature>
<evidence type="ECO:0000256" key="5">
    <source>
        <dbReference type="ARBA" id="ARBA00023065"/>
    </source>
</evidence>
<dbReference type="GO" id="GO:0005886">
    <property type="term" value="C:plasma membrane"/>
    <property type="evidence" value="ECO:0007669"/>
    <property type="project" value="TreeGrafter"/>
</dbReference>
<evidence type="ECO:0000256" key="6">
    <source>
        <dbReference type="ARBA" id="ARBA00023136"/>
    </source>
</evidence>
<evidence type="ECO:0000313" key="11">
    <source>
        <dbReference type="EMBL" id="CAE0374192.1"/>
    </source>
</evidence>
<dbReference type="InterPro" id="IPR003280">
    <property type="entry name" value="2pore_dom_K_chnl"/>
</dbReference>
<dbReference type="AlphaFoldDB" id="A0A7S3K3Y2"/>
<feature type="domain" description="Potassium channel" evidence="10">
    <location>
        <begin position="280"/>
        <end position="340"/>
    </location>
</feature>
<evidence type="ECO:0000256" key="4">
    <source>
        <dbReference type="ARBA" id="ARBA00022989"/>
    </source>
</evidence>
<reference evidence="11" key="1">
    <citation type="submission" date="2021-01" db="EMBL/GenBank/DDBJ databases">
        <authorList>
            <person name="Corre E."/>
            <person name="Pelletier E."/>
            <person name="Niang G."/>
            <person name="Scheremetjew M."/>
            <person name="Finn R."/>
            <person name="Kale V."/>
            <person name="Holt S."/>
            <person name="Cochrane G."/>
            <person name="Meng A."/>
            <person name="Brown T."/>
            <person name="Cohen L."/>
        </authorList>
    </citation>
    <scope>NUCLEOTIDE SEQUENCE</scope>
    <source>
        <strain evidence="11">CCMP1510</strain>
    </source>
</reference>
<feature type="domain" description="Potassium channel" evidence="10">
    <location>
        <begin position="364"/>
        <end position="422"/>
    </location>
</feature>
<feature type="transmembrane region" description="Helical" evidence="9">
    <location>
        <begin position="327"/>
        <end position="348"/>
    </location>
</feature>
<dbReference type="EMBL" id="HBIJ01022869">
    <property type="protein sequence ID" value="CAE0374192.1"/>
    <property type="molecule type" value="Transcribed_RNA"/>
</dbReference>
<comment type="similarity">
    <text evidence="8">Belongs to the two pore domain potassium channel (TC 1.A.1.8) family.</text>
</comment>
<evidence type="ECO:0000256" key="1">
    <source>
        <dbReference type="ARBA" id="ARBA00004141"/>
    </source>
</evidence>
<dbReference type="PANTHER" id="PTHR11003">
    <property type="entry name" value="POTASSIUM CHANNEL, SUBFAMILY K"/>
    <property type="match status" value="1"/>
</dbReference>
<feature type="transmembrane region" description="Helical" evidence="9">
    <location>
        <begin position="274"/>
        <end position="293"/>
    </location>
</feature>